<dbReference type="InterPro" id="IPR037238">
    <property type="entry name" value="YbiA-like_sf"/>
</dbReference>
<organism evidence="3">
    <name type="scientific">Zooxanthella nutricula</name>
    <dbReference type="NCBI Taxonomy" id="1333877"/>
    <lineage>
        <taxon>Eukaryota</taxon>
        <taxon>Sar</taxon>
        <taxon>Alveolata</taxon>
        <taxon>Dinophyceae</taxon>
        <taxon>Peridiniales</taxon>
        <taxon>Peridiniales incertae sedis</taxon>
        <taxon>Zooxanthella</taxon>
    </lineage>
</organism>
<dbReference type="InterPro" id="IPR008775">
    <property type="entry name" value="Phytyl_CoA_dOase-like"/>
</dbReference>
<sequence>MGRKPGRRPESTRTHGCSDQVPSRQVSIEGRAAVPVICFYSDKVGRAHRELSNLFVDPAPFEFVLPVSARRDDLPHVVPCEFAEKAIMLARCALMGDVSAFGQIASASKPQLCRALGRSIKGLDQGLWERHAEEMAYEVARQRFVADSDLGALLLSTGEATLALASPQDGVLGTGVGLADDAAADPARWPGRNLFGKALMRVRGELHALRHHGPACAPSAGVAAPASPLPPLPGGENLLRPIGDLSAVRACYDQYGVVGVTGVLSAEECRRLICDGLEPCLPAGCSMDSPESFHLAGSAMNRYGVVGKNALFNPGMLAARVHPNVAAAFGAVHGREDVVAGHDRFAWMRPVLENPAWVTPFSWPGLHFDVSLRSYFGGSRSAVDEFLSDVDYASLNFVAENNAKRVSMGRTVQGVLSVFDNEVEDGGFHCVPGMFGPRVEEWARRHPGVPPPEANGNYELKDYGPDAKLGKLAVRVPCPAGTLILFDATLPHGTQPNASARSRAILFLRYLTHDELPAQAWQGRNAALRRIIAQSGFKPTAQQLRNLYGPE</sequence>
<dbReference type="EMBL" id="HBGW01011676">
    <property type="protein sequence ID" value="CAD9513192.1"/>
    <property type="molecule type" value="Transcribed_RNA"/>
</dbReference>
<evidence type="ECO:0000313" key="3">
    <source>
        <dbReference type="EMBL" id="CAD9513192.1"/>
    </source>
</evidence>
<dbReference type="PANTHER" id="PTHR31630:SF6">
    <property type="entry name" value="PHYTANOYL-COA DIOXYGENASE-RELATED"/>
    <property type="match status" value="1"/>
</dbReference>
<dbReference type="NCBIfam" id="TIGR02464">
    <property type="entry name" value="ribofla_fusion"/>
    <property type="match status" value="1"/>
</dbReference>
<feature type="domain" description="NADAR" evidence="2">
    <location>
        <begin position="76"/>
        <end position="206"/>
    </location>
</feature>
<dbReference type="Gene3D" id="1.10.357.40">
    <property type="entry name" value="YbiA-like"/>
    <property type="match status" value="1"/>
</dbReference>
<dbReference type="CDD" id="cd15457">
    <property type="entry name" value="NADAR"/>
    <property type="match status" value="1"/>
</dbReference>
<proteinExistence type="predicted"/>
<dbReference type="Pfam" id="PF08719">
    <property type="entry name" value="NADAR"/>
    <property type="match status" value="1"/>
</dbReference>
<accession>A0A7S2IAJ0</accession>
<dbReference type="PANTHER" id="PTHR31630">
    <property type="entry name" value="PHYTANOYL-COA DIOXYGENASE-RELATED-RELATED"/>
    <property type="match status" value="1"/>
</dbReference>
<gene>
    <name evidence="3" type="ORF">BRAN1462_LOCUS7394</name>
</gene>
<dbReference type="SUPFAM" id="SSF51197">
    <property type="entry name" value="Clavaminate synthase-like"/>
    <property type="match status" value="1"/>
</dbReference>
<evidence type="ECO:0000259" key="2">
    <source>
        <dbReference type="Pfam" id="PF08719"/>
    </source>
</evidence>
<dbReference type="SUPFAM" id="SSF143990">
    <property type="entry name" value="YbiA-like"/>
    <property type="match status" value="1"/>
</dbReference>
<dbReference type="InterPro" id="IPR012816">
    <property type="entry name" value="NADAR"/>
</dbReference>
<evidence type="ECO:0000256" key="1">
    <source>
        <dbReference type="SAM" id="MobiDB-lite"/>
    </source>
</evidence>
<reference evidence="3" key="1">
    <citation type="submission" date="2021-01" db="EMBL/GenBank/DDBJ databases">
        <authorList>
            <person name="Corre E."/>
            <person name="Pelletier E."/>
            <person name="Niang G."/>
            <person name="Scheremetjew M."/>
            <person name="Finn R."/>
            <person name="Kale V."/>
            <person name="Holt S."/>
            <person name="Cochrane G."/>
            <person name="Meng A."/>
            <person name="Brown T."/>
            <person name="Cohen L."/>
        </authorList>
    </citation>
    <scope>NUCLEOTIDE SEQUENCE</scope>
    <source>
        <strain evidence="3">RCC3387</strain>
    </source>
</reference>
<dbReference type="AlphaFoldDB" id="A0A7S2IAJ0"/>
<protein>
    <recommendedName>
        <fullName evidence="2">NADAR domain-containing protein</fullName>
    </recommendedName>
</protein>
<feature type="region of interest" description="Disordered" evidence="1">
    <location>
        <begin position="1"/>
        <end position="22"/>
    </location>
</feature>
<dbReference type="Pfam" id="PF05721">
    <property type="entry name" value="PhyH"/>
    <property type="match status" value="1"/>
</dbReference>
<name>A0A7S2IAJ0_9DINO</name>
<dbReference type="Gene3D" id="2.60.120.620">
    <property type="entry name" value="q2cbj1_9rhob like domain"/>
    <property type="match status" value="1"/>
</dbReference>